<accession>A0A916NLR7</accession>
<comment type="caution">
    <text evidence="1">The sequence shown here is derived from an EMBL/GenBank/DDBJ whole genome shotgun (WGS) entry which is preliminary data.</text>
</comment>
<reference evidence="1" key="1">
    <citation type="submission" date="2021-04" db="EMBL/GenBank/DDBJ databases">
        <authorList>
            <person name="Rodrigo-Torres L."/>
            <person name="Arahal R. D."/>
            <person name="Lucena T."/>
        </authorList>
    </citation>
    <scope>NUCLEOTIDE SEQUENCE</scope>
    <source>
        <strain evidence="1">CECT 9275</strain>
    </source>
</reference>
<evidence type="ECO:0000313" key="2">
    <source>
        <dbReference type="Proteomes" id="UP000680038"/>
    </source>
</evidence>
<dbReference type="Proteomes" id="UP000680038">
    <property type="component" value="Unassembled WGS sequence"/>
</dbReference>
<dbReference type="AlphaFoldDB" id="A0A916NLR7"/>
<protein>
    <submittedName>
        <fullName evidence="1">Uncharacterized protein</fullName>
    </submittedName>
</protein>
<keyword evidence="2" id="KW-1185">Reference proteome</keyword>
<dbReference type="EMBL" id="CAJRAF010000002">
    <property type="protein sequence ID" value="CAG5002419.1"/>
    <property type="molecule type" value="Genomic_DNA"/>
</dbReference>
<proteinExistence type="predicted"/>
<sequence length="74" mass="8102">MILFFISAGCCSQGRIAGKTSDISAAFLKIRLLSFILLSVPFHNSQNGVGGRSGNIRFIRLRRELSGVFEQGNQ</sequence>
<name>A0A916NLR7_9BACT</name>
<gene>
    <name evidence="1" type="ORF">DYBT9275_02887</name>
</gene>
<evidence type="ECO:0000313" key="1">
    <source>
        <dbReference type="EMBL" id="CAG5002419.1"/>
    </source>
</evidence>
<organism evidence="1 2">
    <name type="scientific">Dyadobacter helix</name>
    <dbReference type="NCBI Taxonomy" id="2822344"/>
    <lineage>
        <taxon>Bacteria</taxon>
        <taxon>Pseudomonadati</taxon>
        <taxon>Bacteroidota</taxon>
        <taxon>Cytophagia</taxon>
        <taxon>Cytophagales</taxon>
        <taxon>Spirosomataceae</taxon>
        <taxon>Dyadobacter</taxon>
    </lineage>
</organism>